<dbReference type="AlphaFoldDB" id="C1EF08"/>
<reference evidence="3 4" key="1">
    <citation type="journal article" date="2009" name="Science">
        <title>Green evolution and dynamic adaptations revealed by genomes of the marine picoeukaryotes Micromonas.</title>
        <authorList>
            <person name="Worden A.Z."/>
            <person name="Lee J.H."/>
            <person name="Mock T."/>
            <person name="Rouze P."/>
            <person name="Simmons M.P."/>
            <person name="Aerts A.L."/>
            <person name="Allen A.E."/>
            <person name="Cuvelier M.L."/>
            <person name="Derelle E."/>
            <person name="Everett M.V."/>
            <person name="Foulon E."/>
            <person name="Grimwood J."/>
            <person name="Gundlach H."/>
            <person name="Henrissat B."/>
            <person name="Napoli C."/>
            <person name="McDonald S.M."/>
            <person name="Parker M.S."/>
            <person name="Rombauts S."/>
            <person name="Salamov A."/>
            <person name="Von Dassow P."/>
            <person name="Badger J.H."/>
            <person name="Coutinho P.M."/>
            <person name="Demir E."/>
            <person name="Dubchak I."/>
            <person name="Gentemann C."/>
            <person name="Eikrem W."/>
            <person name="Gready J.E."/>
            <person name="John U."/>
            <person name="Lanier W."/>
            <person name="Lindquist E.A."/>
            <person name="Lucas S."/>
            <person name="Mayer K.F."/>
            <person name="Moreau H."/>
            <person name="Not F."/>
            <person name="Otillar R."/>
            <person name="Panaud O."/>
            <person name="Pangilinan J."/>
            <person name="Paulsen I."/>
            <person name="Piegu B."/>
            <person name="Poliakov A."/>
            <person name="Robbens S."/>
            <person name="Schmutz J."/>
            <person name="Toulza E."/>
            <person name="Wyss T."/>
            <person name="Zelensky A."/>
            <person name="Zhou K."/>
            <person name="Armbrust E.V."/>
            <person name="Bhattacharya D."/>
            <person name="Goodenough U.W."/>
            <person name="Van de Peer Y."/>
            <person name="Grigoriev I.V."/>
        </authorList>
    </citation>
    <scope>NUCLEOTIDE SEQUENCE [LARGE SCALE GENOMIC DNA]</scope>
    <source>
        <strain evidence="4">RCC299 / NOUM17</strain>
    </source>
</reference>
<sequence length="610" mass="64467">MGRGSVAVPSRAKAKSGGIVCCMKPAVSLGTPTPQGKDAFRRASAGAPDALTSAGGDPSGSQETRENGAKSVKSSGSTRYTVASASSRAVTSQPPPTPRPPLGTGSGISETSKSELFPPDPKPSGTRTSHRRSPLGDVSNVSTTPDDTAAKLHRGWGSGSFHASPPDDEKPDRSPALELAERALSTANGLRDLSQVLSPAYASPGIVDGAHGDVDNELDRVYGRYKAHAATRTPGFAEDDRPKPATWATKQPGESPPGESSPPESSAVSQPFPAGAAVTLAHALGRWREASSVSAVRSVAKREKDQLTTLLREQADACDAEVNALTAEIEDLMEALAESGSESSRLRWRWSARAGVLAERCNGYRREANRLRAKASGLESQLSSVEAHIADAAKDFEVLREKLNESRRETERARAGEDEARRQLVAAQAAAADAIAAAAMVAASPNAIRADVSNDAMREAMRKQLKEELRAEVEREVRNEMGTSGRDASADVHALSGSVARSVESLLHGGKSAQVRQLSAARMEATQRCSSNLAAMRAAGVETLKLDEDESRGGVESAELISLIAAHALQRCEAHPHGDGARAFYRAARRVELAAMACQPQYKKRDGRRT</sequence>
<dbReference type="Gene3D" id="1.20.5.1700">
    <property type="match status" value="1"/>
</dbReference>
<evidence type="ECO:0000256" key="2">
    <source>
        <dbReference type="SAM" id="MobiDB-lite"/>
    </source>
</evidence>
<proteinExistence type="predicted"/>
<dbReference type="Proteomes" id="UP000002009">
    <property type="component" value="Chromosome 11"/>
</dbReference>
<dbReference type="KEGG" id="mis:MICPUN_103276"/>
<name>C1EF08_MICCC</name>
<dbReference type="RefSeq" id="XP_002505073.1">
    <property type="nucleotide sequence ID" value="XM_002505027.1"/>
</dbReference>
<feature type="region of interest" description="Disordered" evidence="2">
    <location>
        <begin position="229"/>
        <end position="271"/>
    </location>
</feature>
<feature type="coiled-coil region" evidence="1">
    <location>
        <begin position="315"/>
        <end position="413"/>
    </location>
</feature>
<evidence type="ECO:0000313" key="3">
    <source>
        <dbReference type="EMBL" id="ACO66331.1"/>
    </source>
</evidence>
<accession>C1EF08</accession>
<feature type="region of interest" description="Disordered" evidence="2">
    <location>
        <begin position="24"/>
        <end position="181"/>
    </location>
</feature>
<dbReference type="InParanoid" id="C1EF08"/>
<keyword evidence="4" id="KW-1185">Reference proteome</keyword>
<feature type="compositionally biased region" description="Low complexity" evidence="2">
    <location>
        <begin position="77"/>
        <end position="92"/>
    </location>
</feature>
<dbReference type="GeneID" id="8247788"/>
<evidence type="ECO:0000256" key="1">
    <source>
        <dbReference type="SAM" id="Coils"/>
    </source>
</evidence>
<organism evidence="3 4">
    <name type="scientific">Micromonas commoda (strain RCC299 / NOUM17 / CCMP2709)</name>
    <name type="common">Picoplanktonic green alga</name>
    <dbReference type="NCBI Taxonomy" id="296587"/>
    <lineage>
        <taxon>Eukaryota</taxon>
        <taxon>Viridiplantae</taxon>
        <taxon>Chlorophyta</taxon>
        <taxon>Mamiellophyceae</taxon>
        <taxon>Mamiellales</taxon>
        <taxon>Mamiellaceae</taxon>
        <taxon>Micromonas</taxon>
    </lineage>
</organism>
<evidence type="ECO:0000313" key="4">
    <source>
        <dbReference type="Proteomes" id="UP000002009"/>
    </source>
</evidence>
<dbReference type="OrthoDB" id="10680957at2759"/>
<keyword evidence="1" id="KW-0175">Coiled coil</keyword>
<dbReference type="EMBL" id="CP001330">
    <property type="protein sequence ID" value="ACO66331.1"/>
    <property type="molecule type" value="Genomic_DNA"/>
</dbReference>
<gene>
    <name evidence="3" type="ORF">MICPUN_103276</name>
</gene>
<feature type="compositionally biased region" description="Basic and acidic residues" evidence="2">
    <location>
        <begin position="165"/>
        <end position="181"/>
    </location>
</feature>
<protein>
    <submittedName>
        <fullName evidence="3">Uncharacterized protein</fullName>
    </submittedName>
</protein>
<feature type="compositionally biased region" description="Low complexity" evidence="2">
    <location>
        <begin position="252"/>
        <end position="266"/>
    </location>
</feature>